<dbReference type="AlphaFoldDB" id="A0A5C5XX80"/>
<evidence type="ECO:0000259" key="2">
    <source>
        <dbReference type="Pfam" id="PF13472"/>
    </source>
</evidence>
<evidence type="ECO:0000256" key="1">
    <source>
        <dbReference type="SAM" id="MobiDB-lite"/>
    </source>
</evidence>
<dbReference type="RefSeq" id="WP_246112805.1">
    <property type="nucleotide sequence ID" value="NZ_SJPK01000006.1"/>
</dbReference>
<dbReference type="InterPro" id="IPR036514">
    <property type="entry name" value="SGNH_hydro_sf"/>
</dbReference>
<proteinExistence type="predicted"/>
<evidence type="ECO:0000313" key="3">
    <source>
        <dbReference type="EMBL" id="TWT66212.1"/>
    </source>
</evidence>
<dbReference type="GO" id="GO:0016788">
    <property type="term" value="F:hydrolase activity, acting on ester bonds"/>
    <property type="evidence" value="ECO:0007669"/>
    <property type="project" value="UniProtKB-ARBA"/>
</dbReference>
<organism evidence="3 4">
    <name type="scientific">Allorhodopirellula solitaria</name>
    <dbReference type="NCBI Taxonomy" id="2527987"/>
    <lineage>
        <taxon>Bacteria</taxon>
        <taxon>Pseudomonadati</taxon>
        <taxon>Planctomycetota</taxon>
        <taxon>Planctomycetia</taxon>
        <taxon>Pirellulales</taxon>
        <taxon>Pirellulaceae</taxon>
        <taxon>Allorhodopirellula</taxon>
    </lineage>
</organism>
<feature type="compositionally biased region" description="Low complexity" evidence="1">
    <location>
        <begin position="284"/>
        <end position="296"/>
    </location>
</feature>
<feature type="domain" description="SGNH hydrolase-type esterase" evidence="2">
    <location>
        <begin position="117"/>
        <end position="268"/>
    </location>
</feature>
<name>A0A5C5XX80_9BACT</name>
<evidence type="ECO:0000313" key="4">
    <source>
        <dbReference type="Proteomes" id="UP000318053"/>
    </source>
</evidence>
<dbReference type="Pfam" id="PF13472">
    <property type="entry name" value="Lipase_GDSL_2"/>
    <property type="match status" value="1"/>
</dbReference>
<sequence>MAMQSQSGFDHPITLPHGAPASCRPLNAPAAFSLVVAGLLAVFVNASPELCAQEKNISESSRNATEPELKGILSPADRGKAIARWEKEIARLERLDRTHDDPENAVMLMGSSSIRLWEDAAEMLAPYPIIRRGYGGARYSDLVVFAKRLVSPHEYRALVVFVANDITGSNADRPVDAVRKMVLHVIAVSQEHQPDAPVLLVEVTPTPSRWGVWPQIRELNAMMREIALTHPGVSFVSTAQYYLDDQDVARPELFRQDQLHQNEPGYQIWADIIRRRLDEVLGGATPPATASAKSSSQQEVSGAAIEGK</sequence>
<dbReference type="InterPro" id="IPR013830">
    <property type="entry name" value="SGNH_hydro"/>
</dbReference>
<protein>
    <recommendedName>
        <fullName evidence="2">SGNH hydrolase-type esterase domain-containing protein</fullName>
    </recommendedName>
</protein>
<accession>A0A5C5XX80</accession>
<dbReference type="Gene3D" id="3.40.50.1110">
    <property type="entry name" value="SGNH hydrolase"/>
    <property type="match status" value="1"/>
</dbReference>
<dbReference type="EMBL" id="SJPK01000006">
    <property type="protein sequence ID" value="TWT66212.1"/>
    <property type="molecule type" value="Genomic_DNA"/>
</dbReference>
<dbReference type="Proteomes" id="UP000318053">
    <property type="component" value="Unassembled WGS sequence"/>
</dbReference>
<comment type="caution">
    <text evidence="3">The sequence shown here is derived from an EMBL/GenBank/DDBJ whole genome shotgun (WGS) entry which is preliminary data.</text>
</comment>
<gene>
    <name evidence="3" type="ORF">CA85_30760</name>
</gene>
<keyword evidence="4" id="KW-1185">Reference proteome</keyword>
<reference evidence="3 4" key="1">
    <citation type="submission" date="2019-02" db="EMBL/GenBank/DDBJ databases">
        <title>Deep-cultivation of Planctomycetes and their phenomic and genomic characterization uncovers novel biology.</title>
        <authorList>
            <person name="Wiegand S."/>
            <person name="Jogler M."/>
            <person name="Boedeker C."/>
            <person name="Pinto D."/>
            <person name="Vollmers J."/>
            <person name="Rivas-Marin E."/>
            <person name="Kohn T."/>
            <person name="Peeters S.H."/>
            <person name="Heuer A."/>
            <person name="Rast P."/>
            <person name="Oberbeckmann S."/>
            <person name="Bunk B."/>
            <person name="Jeske O."/>
            <person name="Meyerdierks A."/>
            <person name="Storesund J.E."/>
            <person name="Kallscheuer N."/>
            <person name="Luecker S."/>
            <person name="Lage O.M."/>
            <person name="Pohl T."/>
            <person name="Merkel B.J."/>
            <person name="Hornburger P."/>
            <person name="Mueller R.-W."/>
            <person name="Bruemmer F."/>
            <person name="Labrenz M."/>
            <person name="Spormann A.M."/>
            <person name="Op Den Camp H."/>
            <person name="Overmann J."/>
            <person name="Amann R."/>
            <person name="Jetten M.S.M."/>
            <person name="Mascher T."/>
            <person name="Medema M.H."/>
            <person name="Devos D.P."/>
            <person name="Kaster A.-K."/>
            <person name="Ovreas L."/>
            <person name="Rohde M."/>
            <person name="Galperin M.Y."/>
            <person name="Jogler C."/>
        </authorList>
    </citation>
    <scope>NUCLEOTIDE SEQUENCE [LARGE SCALE GENOMIC DNA]</scope>
    <source>
        <strain evidence="3 4">CA85</strain>
    </source>
</reference>
<dbReference type="SUPFAM" id="SSF52266">
    <property type="entry name" value="SGNH hydrolase"/>
    <property type="match status" value="1"/>
</dbReference>
<feature type="region of interest" description="Disordered" evidence="1">
    <location>
        <begin position="284"/>
        <end position="308"/>
    </location>
</feature>